<protein>
    <submittedName>
        <fullName evidence="1">Uncharacterized protein</fullName>
    </submittedName>
</protein>
<gene>
    <name evidence="1" type="ORF">NQ176_g312</name>
</gene>
<name>A0ACC1NX91_9HYPO</name>
<evidence type="ECO:0000313" key="1">
    <source>
        <dbReference type="EMBL" id="KAJ2983962.1"/>
    </source>
</evidence>
<sequence>MEELLEMHHGREYPWAVSWSTLRSSSFRHVAELEARVLWLESVVRQNCPDVDLTGGHVDPPEDRQSTAATASRQAPAQVSRGIQEITEEIQLVSLATGGDVRYLGPSSGSFFTKFVLAGLSRRAKIDSKSLRGAASQNHDRNLMPAGLVQIQAEGLPSDQSHTKWLSQVYFDTVHAQYPFLHQPSHMATVSKLYSEGNVDRLEEFQVFLVLAIGATIVARRAKVRLSAEGFYASAMQHLEAVFQQSSLASIHCMLLLQMYSMNNPSSGLSLWTLHYHSLSLVLELGLHRDVGSSRHFTFFEREMRRRAFWCVYSIDRLLSTMMGRSIALVDEAYDIDLPMSINDSDLGAAEFCPASNTAQSQLSNLSSAIHLFKLARLTSEMKCVLYCVDRNHPPYTQPMITDVDSWRVDILSRLRKWKQEISQYPEGHAHHFMTAFCEIRYHEVVMLILRPSPLFTVPKRDAIHQCFKSAISCINLYEKLYTADSLTYGWVDVHSLYLCTITLFYCVWTPDGVADQVDFSRVTSALKSASDILSAIGEHWPGAKRSRDILDRVFTATVRRFTHQDKEVPPQLPATPPATEPRVGSTIDSSGLLAGMAVSESHPTEDISADELFDIFPPYPATSLDPFLSMDWLPNFLDGYGSTDWGGIGGYNVEGH</sequence>
<evidence type="ECO:0000313" key="2">
    <source>
        <dbReference type="Proteomes" id="UP001143910"/>
    </source>
</evidence>
<reference evidence="1" key="1">
    <citation type="submission" date="2022-08" db="EMBL/GenBank/DDBJ databases">
        <title>Genome Sequence of Lecanicillium fungicola.</title>
        <authorList>
            <person name="Buettner E."/>
        </authorList>
    </citation>
    <scope>NUCLEOTIDE SEQUENCE</scope>
    <source>
        <strain evidence="1">Babe33</strain>
    </source>
</reference>
<dbReference type="Proteomes" id="UP001143910">
    <property type="component" value="Unassembled WGS sequence"/>
</dbReference>
<comment type="caution">
    <text evidence="1">The sequence shown here is derived from an EMBL/GenBank/DDBJ whole genome shotgun (WGS) entry which is preliminary data.</text>
</comment>
<accession>A0ACC1NX91</accession>
<organism evidence="1 2">
    <name type="scientific">Zarea fungicola</name>
    <dbReference type="NCBI Taxonomy" id="93591"/>
    <lineage>
        <taxon>Eukaryota</taxon>
        <taxon>Fungi</taxon>
        <taxon>Dikarya</taxon>
        <taxon>Ascomycota</taxon>
        <taxon>Pezizomycotina</taxon>
        <taxon>Sordariomycetes</taxon>
        <taxon>Hypocreomycetidae</taxon>
        <taxon>Hypocreales</taxon>
        <taxon>Cordycipitaceae</taxon>
        <taxon>Zarea</taxon>
    </lineage>
</organism>
<proteinExistence type="predicted"/>
<keyword evidence="2" id="KW-1185">Reference proteome</keyword>
<dbReference type="EMBL" id="JANJQO010000011">
    <property type="protein sequence ID" value="KAJ2983962.1"/>
    <property type="molecule type" value="Genomic_DNA"/>
</dbReference>